<evidence type="ECO:0000313" key="3">
    <source>
        <dbReference type="Proteomes" id="UP001497457"/>
    </source>
</evidence>
<sequence>MAVGKSNATKTLCVTLCILMMASSALSELVLVGQAEVRMPTECTWKDCIKKCLEMNRNPISLTRGECESRYMCYCKYYVAQPPPPPQRPTSRPTLE</sequence>
<feature type="chain" id="PRO_5044748789" evidence="1">
    <location>
        <begin position="28"/>
        <end position="96"/>
    </location>
</feature>
<reference evidence="2 3" key="2">
    <citation type="submission" date="2024-10" db="EMBL/GenBank/DDBJ databases">
        <authorList>
            <person name="Ryan C."/>
        </authorList>
    </citation>
    <scope>NUCLEOTIDE SEQUENCE [LARGE SCALE GENOMIC DNA]</scope>
</reference>
<dbReference type="EMBL" id="OZ075132">
    <property type="protein sequence ID" value="CAL4983645.1"/>
    <property type="molecule type" value="Genomic_DNA"/>
</dbReference>
<dbReference type="Proteomes" id="UP001497457">
    <property type="component" value="Chromosome 22rd"/>
</dbReference>
<evidence type="ECO:0000256" key="1">
    <source>
        <dbReference type="SAM" id="SignalP"/>
    </source>
</evidence>
<name>A0ABC9AQS8_9POAL</name>
<gene>
    <name evidence="2" type="ORF">URODEC1_LOCUS57139</name>
</gene>
<keyword evidence="3" id="KW-1185">Reference proteome</keyword>
<evidence type="ECO:0000313" key="2">
    <source>
        <dbReference type="EMBL" id="CAL4983645.1"/>
    </source>
</evidence>
<keyword evidence="1" id="KW-0732">Signal</keyword>
<feature type="signal peptide" evidence="1">
    <location>
        <begin position="1"/>
        <end position="27"/>
    </location>
</feature>
<reference evidence="3" key="1">
    <citation type="submission" date="2024-06" db="EMBL/GenBank/DDBJ databases">
        <authorList>
            <person name="Ryan C."/>
        </authorList>
    </citation>
    <scope>NUCLEOTIDE SEQUENCE [LARGE SCALE GENOMIC DNA]</scope>
</reference>
<accession>A0ABC9AQS8</accession>
<dbReference type="AlphaFoldDB" id="A0ABC9AQS8"/>
<protein>
    <submittedName>
        <fullName evidence="2">Uncharacterized protein</fullName>
    </submittedName>
</protein>
<proteinExistence type="predicted"/>
<organism evidence="2 3">
    <name type="scientific">Urochloa decumbens</name>
    <dbReference type="NCBI Taxonomy" id="240449"/>
    <lineage>
        <taxon>Eukaryota</taxon>
        <taxon>Viridiplantae</taxon>
        <taxon>Streptophyta</taxon>
        <taxon>Embryophyta</taxon>
        <taxon>Tracheophyta</taxon>
        <taxon>Spermatophyta</taxon>
        <taxon>Magnoliopsida</taxon>
        <taxon>Liliopsida</taxon>
        <taxon>Poales</taxon>
        <taxon>Poaceae</taxon>
        <taxon>PACMAD clade</taxon>
        <taxon>Panicoideae</taxon>
        <taxon>Panicodae</taxon>
        <taxon>Paniceae</taxon>
        <taxon>Melinidinae</taxon>
        <taxon>Urochloa</taxon>
    </lineage>
</organism>